<sequence length="259" mass="27886">MFEVITGSLRDLKMAKTMKECELCELSARLYCESDEASLCWDCDAKVHSANFLVARHCRSLLCQICQSVTAWRASGAKPGLTVSVCERCAGGSRAKSDGDDDEGNNDENQVVPLASGYSGPPLSCSSADQEESSGDERHCAESPLSIAPPDAASHKRPHESLALNTYEGDCGCSSSGVNNSNNNISGCEDDATSSRIRVLKKTKADQGLKDDLVKTLEVIRREDHDNSTVLAICKLCRDSHTRELVSVDCPSNSSRYAG</sequence>
<dbReference type="OMA" id="ICQSVTA"/>
<dbReference type="InterPro" id="IPR049808">
    <property type="entry name" value="CONSTANS-like_Bbox1"/>
</dbReference>
<evidence type="ECO:0000313" key="7">
    <source>
        <dbReference type="EMBL" id="ABK24652.1"/>
    </source>
</evidence>
<keyword evidence="1" id="KW-0479">Metal-binding</keyword>
<dbReference type="SMART" id="SM00336">
    <property type="entry name" value="BBOX"/>
    <property type="match status" value="1"/>
</dbReference>
<organism evidence="7">
    <name type="scientific">Picea sitchensis</name>
    <name type="common">Sitka spruce</name>
    <name type="synonym">Pinus sitchensis</name>
    <dbReference type="NCBI Taxonomy" id="3332"/>
    <lineage>
        <taxon>Eukaryota</taxon>
        <taxon>Viridiplantae</taxon>
        <taxon>Streptophyta</taxon>
        <taxon>Embryophyta</taxon>
        <taxon>Tracheophyta</taxon>
        <taxon>Spermatophyta</taxon>
        <taxon>Pinopsida</taxon>
        <taxon>Pinidae</taxon>
        <taxon>Conifers I</taxon>
        <taxon>Pinales</taxon>
        <taxon>Pinaceae</taxon>
        <taxon>Picea</taxon>
    </lineage>
</organism>
<evidence type="ECO:0000256" key="2">
    <source>
        <dbReference type="ARBA" id="ARBA00022771"/>
    </source>
</evidence>
<dbReference type="Pfam" id="PF00643">
    <property type="entry name" value="zf-B_box"/>
    <property type="match status" value="1"/>
</dbReference>
<accession>A9NVJ1</accession>
<keyword evidence="3" id="KW-0862">Zinc</keyword>
<dbReference type="AlphaFoldDB" id="A9NVJ1"/>
<evidence type="ECO:0000256" key="1">
    <source>
        <dbReference type="ARBA" id="ARBA00022723"/>
    </source>
</evidence>
<protein>
    <recommendedName>
        <fullName evidence="6">B box-type domain-containing protein</fullName>
    </recommendedName>
</protein>
<name>A9NVJ1_PICSI</name>
<dbReference type="PANTHER" id="PTHR31717">
    <property type="entry name" value="ZINC FINGER PROTEIN CONSTANS-LIKE 10"/>
    <property type="match status" value="1"/>
</dbReference>
<evidence type="ECO:0000256" key="4">
    <source>
        <dbReference type="PROSITE-ProRule" id="PRU00024"/>
    </source>
</evidence>
<dbReference type="GO" id="GO:0008270">
    <property type="term" value="F:zinc ion binding"/>
    <property type="evidence" value="ECO:0007669"/>
    <property type="project" value="UniProtKB-KW"/>
</dbReference>
<dbReference type="PROSITE" id="PS50119">
    <property type="entry name" value="ZF_BBOX"/>
    <property type="match status" value="1"/>
</dbReference>
<proteinExistence type="evidence at transcript level"/>
<dbReference type="CDD" id="cd19821">
    <property type="entry name" value="Bbox1_BBX-like"/>
    <property type="match status" value="1"/>
</dbReference>
<dbReference type="InterPro" id="IPR000315">
    <property type="entry name" value="Znf_B-box"/>
</dbReference>
<dbReference type="PANTHER" id="PTHR31717:SF60">
    <property type="entry name" value="B-BOX TYPE ZINC FINGER FAMILY PROTEIN"/>
    <property type="match status" value="1"/>
</dbReference>
<evidence type="ECO:0000256" key="3">
    <source>
        <dbReference type="ARBA" id="ARBA00022833"/>
    </source>
</evidence>
<keyword evidence="2 4" id="KW-0863">Zinc-finger</keyword>
<evidence type="ECO:0000259" key="6">
    <source>
        <dbReference type="PROSITE" id="PS50119"/>
    </source>
</evidence>
<feature type="region of interest" description="Disordered" evidence="5">
    <location>
        <begin position="93"/>
        <end position="159"/>
    </location>
</feature>
<feature type="domain" description="B box-type" evidence="6">
    <location>
        <begin position="16"/>
        <end position="62"/>
    </location>
</feature>
<evidence type="ECO:0000256" key="5">
    <source>
        <dbReference type="SAM" id="MobiDB-lite"/>
    </source>
</evidence>
<reference evidence="7" key="1">
    <citation type="journal article" date="2008" name="BMC Genomics">
        <title>A conifer genomics resource of 200,000 spruce (Picea spp.) ESTs and 6,464 high-quality, sequence-finished full-length cDNAs for Sitka spruce (Picea sitchensis).</title>
        <authorList>
            <person name="Ralph S.G."/>
            <person name="Chun H.J."/>
            <person name="Kolosova N."/>
            <person name="Cooper D."/>
            <person name="Oddy C."/>
            <person name="Ritland C.E."/>
            <person name="Kirkpatrick R."/>
            <person name="Moore R."/>
            <person name="Barber S."/>
            <person name="Holt R.A."/>
            <person name="Jones S.J."/>
            <person name="Marra M.A."/>
            <person name="Douglas C.J."/>
            <person name="Ritland K."/>
            <person name="Bohlmann J."/>
        </authorList>
    </citation>
    <scope>NUCLEOTIDE SEQUENCE</scope>
    <source>
        <tissue evidence="7">Green portion of the leader tissue</tissue>
    </source>
</reference>
<dbReference type="EMBL" id="EF085345">
    <property type="protein sequence ID" value="ABK24652.1"/>
    <property type="molecule type" value="mRNA"/>
</dbReference>